<sequence length="147" mass="16223">MRQDLATVVQYDQIAAEYAPVVQVAGLRTAIIDICRNDAATPDQLRKMLIHQLQATLPKSVPASIRGNLSPQAPADMVATTEAKVRSAVFETAHQSPELRAVVSKDRVGREQTEFFGQKRSWMTAYSKPPQLMKSINGQPVRLPVIV</sequence>
<dbReference type="OrthoDB" id="9132927at2"/>
<dbReference type="Proteomes" id="UP000054683">
    <property type="component" value="Unassembled WGS sequence"/>
</dbReference>
<dbReference type="EMBL" id="FCOK02000050">
    <property type="protein sequence ID" value="SAL55626.1"/>
    <property type="molecule type" value="Genomic_DNA"/>
</dbReference>
<organism evidence="1 2">
    <name type="scientific">Caballeronia udeis</name>
    <dbReference type="NCBI Taxonomy" id="1232866"/>
    <lineage>
        <taxon>Bacteria</taxon>
        <taxon>Pseudomonadati</taxon>
        <taxon>Pseudomonadota</taxon>
        <taxon>Betaproteobacteria</taxon>
        <taxon>Burkholderiales</taxon>
        <taxon>Burkholderiaceae</taxon>
        <taxon>Caballeronia</taxon>
    </lineage>
</organism>
<gene>
    <name evidence="1" type="ORF">AWB69_05971</name>
</gene>
<proteinExistence type="predicted"/>
<protein>
    <submittedName>
        <fullName evidence="1">Uncharacterized protein</fullName>
    </submittedName>
</protein>
<dbReference type="AlphaFoldDB" id="A0A158IGF7"/>
<dbReference type="RefSeq" id="WP_062090286.1">
    <property type="nucleotide sequence ID" value="NZ_FCOK02000050.1"/>
</dbReference>
<reference evidence="1 2" key="1">
    <citation type="submission" date="2016-01" db="EMBL/GenBank/DDBJ databases">
        <authorList>
            <person name="Oliw E.H."/>
        </authorList>
    </citation>
    <scope>NUCLEOTIDE SEQUENCE [LARGE SCALE GENOMIC DNA]</scope>
    <source>
        <strain evidence="1">LMG 27134</strain>
    </source>
</reference>
<evidence type="ECO:0000313" key="1">
    <source>
        <dbReference type="EMBL" id="SAL55626.1"/>
    </source>
</evidence>
<accession>A0A158IGF7</accession>
<name>A0A158IGF7_9BURK</name>
<evidence type="ECO:0000313" key="2">
    <source>
        <dbReference type="Proteomes" id="UP000054683"/>
    </source>
</evidence>